<evidence type="ECO:0000313" key="1">
    <source>
        <dbReference type="EMBL" id="MCI60197.1"/>
    </source>
</evidence>
<reference evidence="1 2" key="1">
    <citation type="journal article" date="2018" name="Front. Plant Sci.">
        <title>Red Clover (Trifolium pratense) and Zigzag Clover (T. medium) - A Picture of Genomic Similarities and Differences.</title>
        <authorList>
            <person name="Dluhosova J."/>
            <person name="Istvanek J."/>
            <person name="Nedelnik J."/>
            <person name="Repkova J."/>
        </authorList>
    </citation>
    <scope>NUCLEOTIDE SEQUENCE [LARGE SCALE GENOMIC DNA]</scope>
    <source>
        <strain evidence="2">cv. 10/8</strain>
        <tissue evidence="1">Leaf</tissue>
    </source>
</reference>
<sequence>MRTSRAKIDVYAGRLSMAFGQHVIHFNLFDAMKHPHEEHSVFALDLIDDLIDDECADQFIVDFPSIAGFNDTYTCQSCTNV</sequence>
<accession>A0A392TID0</accession>
<evidence type="ECO:0000313" key="2">
    <source>
        <dbReference type="Proteomes" id="UP000265520"/>
    </source>
</evidence>
<dbReference type="Proteomes" id="UP000265520">
    <property type="component" value="Unassembled WGS sequence"/>
</dbReference>
<comment type="caution">
    <text evidence="1">The sequence shown here is derived from an EMBL/GenBank/DDBJ whole genome shotgun (WGS) entry which is preliminary data.</text>
</comment>
<protein>
    <submittedName>
        <fullName evidence="1">Uncharacterized protein</fullName>
    </submittedName>
</protein>
<proteinExistence type="predicted"/>
<dbReference type="EMBL" id="LXQA010577219">
    <property type="protein sequence ID" value="MCI60197.1"/>
    <property type="molecule type" value="Genomic_DNA"/>
</dbReference>
<organism evidence="1 2">
    <name type="scientific">Trifolium medium</name>
    <dbReference type="NCBI Taxonomy" id="97028"/>
    <lineage>
        <taxon>Eukaryota</taxon>
        <taxon>Viridiplantae</taxon>
        <taxon>Streptophyta</taxon>
        <taxon>Embryophyta</taxon>
        <taxon>Tracheophyta</taxon>
        <taxon>Spermatophyta</taxon>
        <taxon>Magnoliopsida</taxon>
        <taxon>eudicotyledons</taxon>
        <taxon>Gunneridae</taxon>
        <taxon>Pentapetalae</taxon>
        <taxon>rosids</taxon>
        <taxon>fabids</taxon>
        <taxon>Fabales</taxon>
        <taxon>Fabaceae</taxon>
        <taxon>Papilionoideae</taxon>
        <taxon>50 kb inversion clade</taxon>
        <taxon>NPAAA clade</taxon>
        <taxon>Hologalegina</taxon>
        <taxon>IRL clade</taxon>
        <taxon>Trifolieae</taxon>
        <taxon>Trifolium</taxon>
    </lineage>
</organism>
<dbReference type="AlphaFoldDB" id="A0A392TID0"/>
<keyword evidence="2" id="KW-1185">Reference proteome</keyword>
<feature type="non-terminal residue" evidence="1">
    <location>
        <position position="81"/>
    </location>
</feature>
<name>A0A392TID0_9FABA</name>